<name>A0A0W8F777_9ZZZZ</name>
<dbReference type="AlphaFoldDB" id="A0A0W8F777"/>
<proteinExistence type="predicted"/>
<gene>
    <name evidence="1" type="ORF">ASZ90_013560</name>
</gene>
<reference evidence="1" key="1">
    <citation type="journal article" date="2015" name="Proc. Natl. Acad. Sci. U.S.A.">
        <title>Networks of energetic and metabolic interactions define dynamics in microbial communities.</title>
        <authorList>
            <person name="Embree M."/>
            <person name="Liu J.K."/>
            <person name="Al-Bassam M.M."/>
            <person name="Zengler K."/>
        </authorList>
    </citation>
    <scope>NUCLEOTIDE SEQUENCE</scope>
</reference>
<sequence length="379" mass="41745">MINRAVIWTLIAFISFAGIALGGYDLSGSEKAESLSTSSSALQGIEAGAGALAGAEIPQMTATAAGTEQAFSTTQTPTNTELLTLLPFDAEASQSTHVFFKGSYLGWNGFEVQYPRASPGLWIERSVSWSWYATMPLGSWARELLYVPTASPISIFEIYPSGYVMKHDLGSVPPGYYYIWYYADTPGRHLSLFALSNSVSNAVTIDVYGIYHQKVTPTDPKKECEKNSYCHWVNGQCLCTMPDPVDPEKEKCEQKSYCDWVNGQCLCTMPDPVDPEKEKCEQKSYCDWVNGQCLCTMPDPVDPEKEKCEQKPYCDWVNGQCLCRGLNPIPEPSPEPDEATICQQNPYCNWVNGQCFCTGLRDSSSGGLLGNSAEAQTQI</sequence>
<dbReference type="EMBL" id="LNQE01001481">
    <property type="protein sequence ID" value="KUG16744.1"/>
    <property type="molecule type" value="Genomic_DNA"/>
</dbReference>
<organism evidence="1">
    <name type="scientific">hydrocarbon metagenome</name>
    <dbReference type="NCBI Taxonomy" id="938273"/>
    <lineage>
        <taxon>unclassified sequences</taxon>
        <taxon>metagenomes</taxon>
        <taxon>ecological metagenomes</taxon>
    </lineage>
</organism>
<evidence type="ECO:0000313" key="1">
    <source>
        <dbReference type="EMBL" id="KUG16744.1"/>
    </source>
</evidence>
<comment type="caution">
    <text evidence="1">The sequence shown here is derived from an EMBL/GenBank/DDBJ whole genome shotgun (WGS) entry which is preliminary data.</text>
</comment>
<accession>A0A0W8F777</accession>
<protein>
    <submittedName>
        <fullName evidence="1">Uncharacterized protein</fullName>
    </submittedName>
</protein>